<feature type="region of interest" description="Disordered" evidence="1">
    <location>
        <begin position="31"/>
        <end position="54"/>
    </location>
</feature>
<sequence>MGEQRRPGAGEAARLLLDDMTQQMVAVPPLLDTPERDEAPLAPAPPPALDGHAL</sequence>
<dbReference type="EMBL" id="CP091196">
    <property type="protein sequence ID" value="UQS21406.1"/>
    <property type="molecule type" value="Genomic_DNA"/>
</dbReference>
<evidence type="ECO:0000313" key="2">
    <source>
        <dbReference type="EMBL" id="UQS21406.1"/>
    </source>
</evidence>
<organism evidence="2 3">
    <name type="scientific">Amycolatopsis thermalba</name>
    <dbReference type="NCBI Taxonomy" id="944492"/>
    <lineage>
        <taxon>Bacteria</taxon>
        <taxon>Bacillati</taxon>
        <taxon>Actinomycetota</taxon>
        <taxon>Actinomycetes</taxon>
        <taxon>Pseudonocardiales</taxon>
        <taxon>Pseudonocardiaceae</taxon>
        <taxon>Amycolatopsis</taxon>
    </lineage>
</organism>
<keyword evidence="3" id="KW-1185">Reference proteome</keyword>
<evidence type="ECO:0000313" key="3">
    <source>
        <dbReference type="Proteomes" id="UP000830158"/>
    </source>
</evidence>
<accession>A0ABY4NQR6</accession>
<protein>
    <submittedName>
        <fullName evidence="2">Uncharacterized protein</fullName>
    </submittedName>
</protein>
<gene>
    <name evidence="2" type="ORF">L1857_00460</name>
</gene>
<evidence type="ECO:0000256" key="1">
    <source>
        <dbReference type="SAM" id="MobiDB-lite"/>
    </source>
</evidence>
<reference evidence="2" key="1">
    <citation type="submission" date="2022-01" db="EMBL/GenBank/DDBJ databases">
        <title>PSI-footprinting approach for the identification of protein synthesis inhibitor producers.</title>
        <authorList>
            <person name="Handel F."/>
            <person name="Kulik A."/>
            <person name="Wex K.W."/>
            <person name="Berscheid A."/>
            <person name="Saur J.S."/>
            <person name="Winkler A."/>
            <person name="Wibberg D."/>
            <person name="Kalinowski J."/>
            <person name="Broetz-Oesterhelt H."/>
            <person name="Mast Y."/>
        </authorList>
    </citation>
    <scope>NUCLEOTIDE SEQUENCE</scope>
    <source>
        <strain evidence="2">KNN 49.3e</strain>
    </source>
</reference>
<name>A0ABY4NQR6_9PSEU</name>
<proteinExistence type="predicted"/>
<dbReference type="RefSeq" id="WP_167481545.1">
    <property type="nucleotide sequence ID" value="NZ_CP091196.1"/>
</dbReference>
<dbReference type="Proteomes" id="UP000830158">
    <property type="component" value="Chromosome"/>
</dbReference>